<name>A0ACA9PR51_9GLOM</name>
<protein>
    <submittedName>
        <fullName evidence="1">195_t:CDS:1</fullName>
    </submittedName>
</protein>
<sequence length="64" mass="7260">LDLSQTIEDKNSWCETLGSVIFESITEYAIIMNALFNYCSKKATSIFHVCKCCVPNSHTKELQL</sequence>
<feature type="non-terminal residue" evidence="1">
    <location>
        <position position="1"/>
    </location>
</feature>
<reference evidence="1" key="1">
    <citation type="submission" date="2021-06" db="EMBL/GenBank/DDBJ databases">
        <authorList>
            <person name="Kallberg Y."/>
            <person name="Tangrot J."/>
            <person name="Rosling A."/>
        </authorList>
    </citation>
    <scope>NUCLEOTIDE SEQUENCE</scope>
    <source>
        <strain evidence="1">IL203A</strain>
    </source>
</reference>
<evidence type="ECO:0000313" key="1">
    <source>
        <dbReference type="EMBL" id="CAG8714128.1"/>
    </source>
</evidence>
<feature type="non-terminal residue" evidence="1">
    <location>
        <position position="64"/>
    </location>
</feature>
<evidence type="ECO:0000313" key="2">
    <source>
        <dbReference type="Proteomes" id="UP000789702"/>
    </source>
</evidence>
<dbReference type="EMBL" id="CAJVPU010030491">
    <property type="protein sequence ID" value="CAG8714128.1"/>
    <property type="molecule type" value="Genomic_DNA"/>
</dbReference>
<comment type="caution">
    <text evidence="1">The sequence shown here is derived from an EMBL/GenBank/DDBJ whole genome shotgun (WGS) entry which is preliminary data.</text>
</comment>
<keyword evidence="2" id="KW-1185">Reference proteome</keyword>
<dbReference type="Proteomes" id="UP000789702">
    <property type="component" value="Unassembled WGS sequence"/>
</dbReference>
<proteinExistence type="predicted"/>
<accession>A0ACA9PR51</accession>
<organism evidence="1 2">
    <name type="scientific">Dentiscutata heterogama</name>
    <dbReference type="NCBI Taxonomy" id="1316150"/>
    <lineage>
        <taxon>Eukaryota</taxon>
        <taxon>Fungi</taxon>
        <taxon>Fungi incertae sedis</taxon>
        <taxon>Mucoromycota</taxon>
        <taxon>Glomeromycotina</taxon>
        <taxon>Glomeromycetes</taxon>
        <taxon>Diversisporales</taxon>
        <taxon>Gigasporaceae</taxon>
        <taxon>Dentiscutata</taxon>
    </lineage>
</organism>
<gene>
    <name evidence="1" type="ORF">DHETER_LOCUS12435</name>
</gene>